<organism evidence="2">
    <name type="scientific">Salmonella enterica</name>
    <name type="common">Salmonella choleraesuis</name>
    <dbReference type="NCBI Taxonomy" id="28901"/>
    <lineage>
        <taxon>Bacteria</taxon>
        <taxon>Pseudomonadati</taxon>
        <taxon>Pseudomonadota</taxon>
        <taxon>Gammaproteobacteria</taxon>
        <taxon>Enterobacterales</taxon>
        <taxon>Enterobacteriaceae</taxon>
        <taxon>Salmonella</taxon>
    </lineage>
</organism>
<keyword evidence="1" id="KW-0472">Membrane</keyword>
<reference evidence="2" key="1">
    <citation type="submission" date="2019-10" db="EMBL/GenBank/DDBJ databases">
        <authorList>
            <consortium name="PulseNet: The National Subtyping Network for Foodborne Disease Surveillance"/>
            <person name="Tarr C.L."/>
            <person name="Trees E."/>
            <person name="Katz L.S."/>
            <person name="Carleton-Romer H.A."/>
            <person name="Stroika S."/>
            <person name="Kucerova Z."/>
            <person name="Roache K.F."/>
            <person name="Sabol A.L."/>
            <person name="Besser J."/>
            <person name="Gerner-Smidt P."/>
        </authorList>
    </citation>
    <scope>NUCLEOTIDE SEQUENCE</scope>
    <source>
        <strain evidence="2">PNUSAS104137</strain>
    </source>
</reference>
<feature type="transmembrane region" description="Helical" evidence="1">
    <location>
        <begin position="114"/>
        <end position="134"/>
    </location>
</feature>
<keyword evidence="1" id="KW-1133">Transmembrane helix</keyword>
<proteinExistence type="predicted"/>
<evidence type="ECO:0008006" key="3">
    <source>
        <dbReference type="Google" id="ProtNLM"/>
    </source>
</evidence>
<gene>
    <name evidence="2" type="ORF">F8351_22810</name>
</gene>
<name>A0A624WG04_SALER</name>
<sequence length="192" mass="22727">MKRDRIDLRINDTFLAGEIDYRLHEQPIRRSQPDGLKTLVFLETIFTASTLTRYKDKLHFIKAEIARQKHPELLRLLKESESELKQFYEVTKKETATIPFYQTIYKHLDEKNHILPVQVLISPVAMTFISIIALTDNLVKQLRIQQLSGHISKKHFYQQRSLILKKFSNLRTAVFSIENRHKELIRQAEKNT</sequence>
<accession>A0A624WG04</accession>
<protein>
    <recommendedName>
        <fullName evidence="3">DUF1845 domain-containing protein</fullName>
    </recommendedName>
</protein>
<keyword evidence="1" id="KW-0812">Transmembrane</keyword>
<evidence type="ECO:0000256" key="1">
    <source>
        <dbReference type="SAM" id="Phobius"/>
    </source>
</evidence>
<dbReference type="EMBL" id="AALHPX010000209">
    <property type="protein sequence ID" value="ECZ7313861.1"/>
    <property type="molecule type" value="Genomic_DNA"/>
</dbReference>
<evidence type="ECO:0000313" key="2">
    <source>
        <dbReference type="EMBL" id="ECZ7313861.1"/>
    </source>
</evidence>
<dbReference type="AlphaFoldDB" id="A0A624WG04"/>
<comment type="caution">
    <text evidence="2">The sequence shown here is derived from an EMBL/GenBank/DDBJ whole genome shotgun (WGS) entry which is preliminary data.</text>
</comment>